<dbReference type="Gene3D" id="1.10.260.40">
    <property type="entry name" value="lambda repressor-like DNA-binding domains"/>
    <property type="match status" value="1"/>
</dbReference>
<feature type="region of interest" description="Disordered" evidence="1">
    <location>
        <begin position="100"/>
        <end position="155"/>
    </location>
</feature>
<feature type="domain" description="HTH cro/C1-type" evidence="2">
    <location>
        <begin position="12"/>
        <end position="66"/>
    </location>
</feature>
<organism evidence="3 4">
    <name type="scientific">Blastococcus xanthinilyticus</name>
    <dbReference type="NCBI Taxonomy" id="1564164"/>
    <lineage>
        <taxon>Bacteria</taxon>
        <taxon>Bacillati</taxon>
        <taxon>Actinomycetota</taxon>
        <taxon>Actinomycetes</taxon>
        <taxon>Geodermatophilales</taxon>
        <taxon>Geodermatophilaceae</taxon>
        <taxon>Blastococcus</taxon>
    </lineage>
</organism>
<protein>
    <recommendedName>
        <fullName evidence="2">HTH cro/C1-type domain-containing protein</fullName>
    </recommendedName>
</protein>
<evidence type="ECO:0000259" key="2">
    <source>
        <dbReference type="PROSITE" id="PS50943"/>
    </source>
</evidence>
<accession>A0A5S5CVT1</accession>
<dbReference type="SMART" id="SM00530">
    <property type="entry name" value="HTH_XRE"/>
    <property type="match status" value="1"/>
</dbReference>
<feature type="compositionally biased region" description="Basic and acidic residues" evidence="1">
    <location>
        <begin position="100"/>
        <end position="109"/>
    </location>
</feature>
<evidence type="ECO:0000313" key="4">
    <source>
        <dbReference type="Proteomes" id="UP000322499"/>
    </source>
</evidence>
<name>A0A5S5CVT1_9ACTN</name>
<evidence type="ECO:0000256" key="1">
    <source>
        <dbReference type="SAM" id="MobiDB-lite"/>
    </source>
</evidence>
<dbReference type="PROSITE" id="PS50943">
    <property type="entry name" value="HTH_CROC1"/>
    <property type="match status" value="1"/>
</dbReference>
<gene>
    <name evidence="3" type="ORF">BD833_10733</name>
</gene>
<dbReference type="CDD" id="cd00093">
    <property type="entry name" value="HTH_XRE"/>
    <property type="match status" value="1"/>
</dbReference>
<dbReference type="GO" id="GO:0003677">
    <property type="term" value="F:DNA binding"/>
    <property type="evidence" value="ECO:0007669"/>
    <property type="project" value="InterPro"/>
</dbReference>
<dbReference type="SUPFAM" id="SSF47413">
    <property type="entry name" value="lambda repressor-like DNA-binding domains"/>
    <property type="match status" value="1"/>
</dbReference>
<dbReference type="RefSeq" id="WP_166533380.1">
    <property type="nucleotide sequence ID" value="NZ_VNHW01000007.1"/>
</dbReference>
<proteinExistence type="predicted"/>
<evidence type="ECO:0000313" key="3">
    <source>
        <dbReference type="EMBL" id="TYP87098.1"/>
    </source>
</evidence>
<dbReference type="InterPro" id="IPR010982">
    <property type="entry name" value="Lambda_DNA-bd_dom_sf"/>
</dbReference>
<dbReference type="Pfam" id="PF01381">
    <property type="entry name" value="HTH_3"/>
    <property type="match status" value="1"/>
</dbReference>
<keyword evidence="4" id="KW-1185">Reference proteome</keyword>
<reference evidence="3 4" key="1">
    <citation type="submission" date="2019-07" db="EMBL/GenBank/DDBJ databases">
        <title>Genomic Encyclopedia of Archaeal and Bacterial Type Strains, Phase II (KMG-II): from individual species to whole genera.</title>
        <authorList>
            <person name="Goeker M."/>
        </authorList>
    </citation>
    <scope>NUCLEOTIDE SEQUENCE [LARGE SCALE GENOMIC DNA]</scope>
    <source>
        <strain evidence="3 4">DSM 46842</strain>
    </source>
</reference>
<dbReference type="Proteomes" id="UP000322499">
    <property type="component" value="Unassembled WGS sequence"/>
</dbReference>
<dbReference type="EMBL" id="VNHW01000007">
    <property type="protein sequence ID" value="TYP87098.1"/>
    <property type="molecule type" value="Genomic_DNA"/>
</dbReference>
<dbReference type="InterPro" id="IPR001387">
    <property type="entry name" value="Cro/C1-type_HTH"/>
</dbReference>
<comment type="caution">
    <text evidence="3">The sequence shown here is derived from an EMBL/GenBank/DDBJ whole genome shotgun (WGS) entry which is preliminary data.</text>
</comment>
<feature type="compositionally biased region" description="Basic and acidic residues" evidence="1">
    <location>
        <begin position="118"/>
        <end position="155"/>
    </location>
</feature>
<sequence length="216" mass="24203">MTDDRFDLPGMVRRIRRMADLSQRELAARLDAAKSTVAAAETGTRDLPATLLARAAGVAGLRLALLDADGHEVRGMDPDAVRDRGGRCFPAHLDTILSEERGSRWEHRPNLPQPTYTFDRRLPYDDPAARTEGRPDDHLLPRPGDSPRERAAERRAERLRRWRQAHEEHARRRLAGELPRLAEPWVCTCPPACDELDDRSGRPVHADGCPCACDIG</sequence>
<dbReference type="AlphaFoldDB" id="A0A5S5CVT1"/>